<gene>
    <name evidence="2" type="ORF">M404DRAFT_1002119</name>
</gene>
<dbReference type="EMBL" id="KN831981">
    <property type="protein sequence ID" value="KIO02510.1"/>
    <property type="molecule type" value="Genomic_DNA"/>
</dbReference>
<evidence type="ECO:0000313" key="2">
    <source>
        <dbReference type="EMBL" id="KIO02510.1"/>
    </source>
</evidence>
<sequence>MPPFYELAVARFVPTGPSSSHPSSPSSQDSSHWAIAVTFSSASGSLLYQITGTHADYALAAPASVTLSPPPSPKSSPSPKASSHPTKQDSQGIPPGYRYTAKAPIGYVDADILPALHTTLTTISIIRDDPTWGSRDWVLDGVNELKKVEGFFVEKHVSAQWIKDKLGEK</sequence>
<dbReference type="Proteomes" id="UP000054217">
    <property type="component" value="Unassembled WGS sequence"/>
</dbReference>
<dbReference type="InParanoid" id="A0A0C3NNQ0"/>
<evidence type="ECO:0000256" key="1">
    <source>
        <dbReference type="SAM" id="MobiDB-lite"/>
    </source>
</evidence>
<reference evidence="3" key="2">
    <citation type="submission" date="2015-01" db="EMBL/GenBank/DDBJ databases">
        <title>Evolutionary Origins and Diversification of the Mycorrhizal Mutualists.</title>
        <authorList>
            <consortium name="DOE Joint Genome Institute"/>
            <consortium name="Mycorrhizal Genomics Consortium"/>
            <person name="Kohler A."/>
            <person name="Kuo A."/>
            <person name="Nagy L.G."/>
            <person name="Floudas D."/>
            <person name="Copeland A."/>
            <person name="Barry K.W."/>
            <person name="Cichocki N."/>
            <person name="Veneault-Fourrey C."/>
            <person name="LaButti K."/>
            <person name="Lindquist E.A."/>
            <person name="Lipzen A."/>
            <person name="Lundell T."/>
            <person name="Morin E."/>
            <person name="Murat C."/>
            <person name="Riley R."/>
            <person name="Ohm R."/>
            <person name="Sun H."/>
            <person name="Tunlid A."/>
            <person name="Henrissat B."/>
            <person name="Grigoriev I.V."/>
            <person name="Hibbett D.S."/>
            <person name="Martin F."/>
        </authorList>
    </citation>
    <scope>NUCLEOTIDE SEQUENCE [LARGE SCALE GENOMIC DNA]</scope>
    <source>
        <strain evidence="3">Marx 270</strain>
    </source>
</reference>
<proteinExistence type="predicted"/>
<evidence type="ECO:0000313" key="3">
    <source>
        <dbReference type="Proteomes" id="UP000054217"/>
    </source>
</evidence>
<dbReference type="OrthoDB" id="2604723at2759"/>
<dbReference type="AlphaFoldDB" id="A0A0C3NNQ0"/>
<reference evidence="2 3" key="1">
    <citation type="submission" date="2014-04" db="EMBL/GenBank/DDBJ databases">
        <authorList>
            <consortium name="DOE Joint Genome Institute"/>
            <person name="Kuo A."/>
            <person name="Kohler A."/>
            <person name="Costa M.D."/>
            <person name="Nagy L.G."/>
            <person name="Floudas D."/>
            <person name="Copeland A."/>
            <person name="Barry K.W."/>
            <person name="Cichocki N."/>
            <person name="Veneault-Fourrey C."/>
            <person name="LaButti K."/>
            <person name="Lindquist E.A."/>
            <person name="Lipzen A."/>
            <person name="Lundell T."/>
            <person name="Morin E."/>
            <person name="Murat C."/>
            <person name="Sun H."/>
            <person name="Tunlid A."/>
            <person name="Henrissat B."/>
            <person name="Grigoriev I.V."/>
            <person name="Hibbett D.S."/>
            <person name="Martin F."/>
            <person name="Nordberg H.P."/>
            <person name="Cantor M.N."/>
            <person name="Hua S.X."/>
        </authorList>
    </citation>
    <scope>NUCLEOTIDE SEQUENCE [LARGE SCALE GENOMIC DNA]</scope>
    <source>
        <strain evidence="2 3">Marx 270</strain>
    </source>
</reference>
<protein>
    <submittedName>
        <fullName evidence="2">Uncharacterized protein</fullName>
    </submittedName>
</protein>
<feature type="region of interest" description="Disordered" evidence="1">
    <location>
        <begin position="64"/>
        <end position="95"/>
    </location>
</feature>
<keyword evidence="3" id="KW-1185">Reference proteome</keyword>
<dbReference type="HOGENOM" id="CLU_116351_1_0_1"/>
<organism evidence="2 3">
    <name type="scientific">Pisolithus tinctorius Marx 270</name>
    <dbReference type="NCBI Taxonomy" id="870435"/>
    <lineage>
        <taxon>Eukaryota</taxon>
        <taxon>Fungi</taxon>
        <taxon>Dikarya</taxon>
        <taxon>Basidiomycota</taxon>
        <taxon>Agaricomycotina</taxon>
        <taxon>Agaricomycetes</taxon>
        <taxon>Agaricomycetidae</taxon>
        <taxon>Boletales</taxon>
        <taxon>Sclerodermatineae</taxon>
        <taxon>Pisolithaceae</taxon>
        <taxon>Pisolithus</taxon>
    </lineage>
</organism>
<name>A0A0C3NNQ0_PISTI</name>
<accession>A0A0C3NNQ0</accession>